<dbReference type="Pfam" id="PF01471">
    <property type="entry name" value="PG_binding_1"/>
    <property type="match status" value="2"/>
</dbReference>
<keyword evidence="4" id="KW-1185">Reference proteome</keyword>
<name>A0A5B8L0J7_9HYPH</name>
<dbReference type="Proteomes" id="UP000321389">
    <property type="component" value="Chromosome"/>
</dbReference>
<dbReference type="Gene3D" id="1.10.101.10">
    <property type="entry name" value="PGBD-like superfamily/PGBD"/>
    <property type="match status" value="2"/>
</dbReference>
<proteinExistence type="predicted"/>
<evidence type="ECO:0000256" key="1">
    <source>
        <dbReference type="SAM" id="MobiDB-lite"/>
    </source>
</evidence>
<dbReference type="InterPro" id="IPR036365">
    <property type="entry name" value="PGBD-like_sf"/>
</dbReference>
<evidence type="ECO:0000313" key="3">
    <source>
        <dbReference type="EMBL" id="QDZ01098.1"/>
    </source>
</evidence>
<dbReference type="EMBL" id="CP042301">
    <property type="protein sequence ID" value="QDZ01098.1"/>
    <property type="molecule type" value="Genomic_DNA"/>
</dbReference>
<dbReference type="RefSeq" id="WP_146299743.1">
    <property type="nucleotide sequence ID" value="NZ_CP042301.2"/>
</dbReference>
<dbReference type="SUPFAM" id="SSF47090">
    <property type="entry name" value="PGBD-like"/>
    <property type="match status" value="2"/>
</dbReference>
<evidence type="ECO:0000313" key="4">
    <source>
        <dbReference type="Proteomes" id="UP000321389"/>
    </source>
</evidence>
<dbReference type="OrthoDB" id="9816507at2"/>
<sequence length="264" mass="27839">MKRSASSRSRPPSGAAALAEGVAMLGGTLVRNPVLVGGTTAYLVVLSYVSANALWYQPYAHPEPLLQTRVTVERREPLPVPTKRAAPEAKVATSPETTASVPAGEAASGDETVARVQEILARLDLYAGAIDGLDGPLTRKAIERYQTLVGMENDGVISEELLRHLNGPLPAQRTAEAVPKPAPRADAAEAREEPAAKDAIPHAEIIKVQAGLRAFGNEGIELDGIVGDRTSSAIKEFQSLFGLPVTGQPDARLLAKMTEIGLTN</sequence>
<gene>
    <name evidence="3" type="ORF">FQ775_12325</name>
</gene>
<reference evidence="3" key="1">
    <citation type="submission" date="2020-04" db="EMBL/GenBank/DDBJ databases">
        <title>Nitratireductor sp. nov. isolated from mangrove soil.</title>
        <authorList>
            <person name="Ye Y."/>
        </authorList>
    </citation>
    <scope>NUCLEOTIDE SEQUENCE</scope>
    <source>
        <strain evidence="3">SY7</strain>
    </source>
</reference>
<dbReference type="InterPro" id="IPR036366">
    <property type="entry name" value="PGBDSf"/>
</dbReference>
<feature type="region of interest" description="Disordered" evidence="1">
    <location>
        <begin position="78"/>
        <end position="109"/>
    </location>
</feature>
<organism evidence="3 4">
    <name type="scientific">Nitratireductor mangrovi</name>
    <dbReference type="NCBI Taxonomy" id="2599600"/>
    <lineage>
        <taxon>Bacteria</taxon>
        <taxon>Pseudomonadati</taxon>
        <taxon>Pseudomonadota</taxon>
        <taxon>Alphaproteobacteria</taxon>
        <taxon>Hyphomicrobiales</taxon>
        <taxon>Phyllobacteriaceae</taxon>
        <taxon>Nitratireductor</taxon>
    </lineage>
</organism>
<feature type="domain" description="Peptidoglycan binding-like" evidence="2">
    <location>
        <begin position="111"/>
        <end position="165"/>
    </location>
</feature>
<evidence type="ECO:0000259" key="2">
    <source>
        <dbReference type="Pfam" id="PF01471"/>
    </source>
</evidence>
<dbReference type="KEGG" id="niy:FQ775_12325"/>
<accession>A0A5B8L0J7</accession>
<protein>
    <submittedName>
        <fullName evidence="3">Peptidoglycan-binding protein</fullName>
    </submittedName>
</protein>
<dbReference type="AlphaFoldDB" id="A0A5B8L0J7"/>
<dbReference type="InterPro" id="IPR002477">
    <property type="entry name" value="Peptidoglycan-bd-like"/>
</dbReference>
<feature type="domain" description="Peptidoglycan binding-like" evidence="2">
    <location>
        <begin position="202"/>
        <end position="257"/>
    </location>
</feature>